<protein>
    <submittedName>
        <fullName evidence="1">Putative disease resistance protein (TIR-NBS-LRR class)</fullName>
    </submittedName>
</protein>
<reference evidence="1 2" key="2">
    <citation type="journal article" date="2017" name="Front. Plant Sci.">
        <title>Gene Classification and Mining of Molecular Markers Useful in Red Clover (Trifolium pratense) Breeding.</title>
        <authorList>
            <person name="Istvanek J."/>
            <person name="Dluhosova J."/>
            <person name="Dluhos P."/>
            <person name="Patkova L."/>
            <person name="Nedelnik J."/>
            <person name="Repkova J."/>
        </authorList>
    </citation>
    <scope>NUCLEOTIDE SEQUENCE [LARGE SCALE GENOMIC DNA]</scope>
    <source>
        <strain evidence="2">cv. Tatra</strain>
        <tissue evidence="1">Young leaves</tissue>
    </source>
</reference>
<comment type="caution">
    <text evidence="1">The sequence shown here is derived from an EMBL/GenBank/DDBJ whole genome shotgun (WGS) entry which is preliminary data.</text>
</comment>
<name>A0A2K3JLJ6_TRIPR</name>
<evidence type="ECO:0000313" key="1">
    <source>
        <dbReference type="EMBL" id="PNX54897.1"/>
    </source>
</evidence>
<accession>A0A2K3JLJ6</accession>
<dbReference type="EMBL" id="ASHM01069507">
    <property type="protein sequence ID" value="PNX54897.1"/>
    <property type="molecule type" value="Genomic_DNA"/>
</dbReference>
<dbReference type="ExpressionAtlas" id="A0A2K3JLJ6">
    <property type="expression patterns" value="baseline"/>
</dbReference>
<gene>
    <name evidence="1" type="ORF">L195_g048520</name>
</gene>
<feature type="non-terminal residue" evidence="1">
    <location>
        <position position="1"/>
    </location>
</feature>
<organism evidence="1 2">
    <name type="scientific">Trifolium pratense</name>
    <name type="common">Red clover</name>
    <dbReference type="NCBI Taxonomy" id="57577"/>
    <lineage>
        <taxon>Eukaryota</taxon>
        <taxon>Viridiplantae</taxon>
        <taxon>Streptophyta</taxon>
        <taxon>Embryophyta</taxon>
        <taxon>Tracheophyta</taxon>
        <taxon>Spermatophyta</taxon>
        <taxon>Magnoliopsida</taxon>
        <taxon>eudicotyledons</taxon>
        <taxon>Gunneridae</taxon>
        <taxon>Pentapetalae</taxon>
        <taxon>rosids</taxon>
        <taxon>fabids</taxon>
        <taxon>Fabales</taxon>
        <taxon>Fabaceae</taxon>
        <taxon>Papilionoideae</taxon>
        <taxon>50 kb inversion clade</taxon>
        <taxon>NPAAA clade</taxon>
        <taxon>Hologalegina</taxon>
        <taxon>IRL clade</taxon>
        <taxon>Trifolieae</taxon>
        <taxon>Trifolium</taxon>
    </lineage>
</organism>
<dbReference type="Proteomes" id="UP000236291">
    <property type="component" value="Unassembled WGS sequence"/>
</dbReference>
<dbReference type="AlphaFoldDB" id="A0A2K3JLJ6"/>
<evidence type="ECO:0000313" key="2">
    <source>
        <dbReference type="Proteomes" id="UP000236291"/>
    </source>
</evidence>
<sequence>TRHTDGWYADVMGPVQFLLHYLDQPAEAVAEEIYAAEAEAEQQVPLPDGQSNLQAAATLETIGPVLGAQILDALKELRADFARQDQTVTARLNAVELRLDELEDVIAQIPRGSSSIRIIRSHCEVGGLVTVTHVLMRWTINGSIMQVVLVDNAARGLCVTYSRKCLDGYLTCFHKISKSGLVPPRMLVREPVRISGYSSSGLILLF</sequence>
<reference evidence="1 2" key="1">
    <citation type="journal article" date="2014" name="Am. J. Bot.">
        <title>Genome assembly and annotation for red clover (Trifolium pratense; Fabaceae).</title>
        <authorList>
            <person name="Istvanek J."/>
            <person name="Jaros M."/>
            <person name="Krenek A."/>
            <person name="Repkova J."/>
        </authorList>
    </citation>
    <scope>NUCLEOTIDE SEQUENCE [LARGE SCALE GENOMIC DNA]</scope>
    <source>
        <strain evidence="2">cv. Tatra</strain>
        <tissue evidence="1">Young leaves</tissue>
    </source>
</reference>
<proteinExistence type="predicted"/>